<sequence>MSGRPAPPPDATGLEAERERIRREIEELERSLQPAGAGAELDVSDCSLGSGTGLRALWARRARRRPCEEVEKEEDSSDDDTENSLPEDPETCLQMNHVYQEVIQEKIEEVELLIAQNKEQQKEIMCELDGTKTAKAGDGRNLPANIFLGHFMKPYFKDKTTGIGPPSNEDAKEKAAQGIKSFEQLLSTKWKSREKILLQKSVVSDRLQRLLQPKLLKLSYWNQKLEKVKTEMEKQILEKQIKEVEREIEAINQLPESDLLGDRFDEHDWEKISNIHFDGQRSSEELRKFWQNYEHPSINKKEWTEEETERLKKIAAEHGYLDWQTIAQELGTNRTAFQCLQKYQAYNKDLKRKEWTRDEDLMLLELVQEMRVGSHIPYKKIAYYMEGRDSAQLIYRWTKSVDPSLKKGPWTPEEDSLIDLVQKHGLVADRSRLCFLLVIASFHMLCSSSFLGHWSKIASELPHRTGSQCLSKWKLMIGSKVLYKILLHHSPKKKSRPAKRRHAEGSTSGSESSSEDIELDLADSSEEEMTSKEECAFPSIDLWIPTQTSTQESNKGRYQTSSLFSSVSANAKTSSSEIPRAPCDGGKDGVADKSAELNTILRGINLPNWDSNSVFIHAQQSKMVRPISAGLTKMSGAATSADQKLQGLQNTMEKSYRQKRERLRRINLDRKLLMAVTPWVGNVLLPCTLQTGKMAFHQTKAYAIQEKMKSISLSSTPLFTLFIQVGFTVFIASTFKQWGIPRNAVRRPAALKSTETSVAGLESSTPALAMQAALPAHAQRQKPKTVSELLKEKRLRESQAKKAVQRTVFIAPQMLVPGPLIIQHPPQQIVPSAQAGSKPGVVGCTNSNVRCAPAPLPAFTSVAGSTSTTTVVENHSSSVPRTGESSAEQASNQGGCNGQVLAGSSVPVVLQNQAFVPRQIAVVPVGIESGTNKLSLSTPLTCDLNSSGPQQRPVNLLPALVAPQAGSHLVPSSVLPFTWVVTPQALLPTSVQAVVGVPQGLPAAALAEGVPLGKTTLVSHSASLLPTSDSSAAQRSLPADAPTLHAVPLPQTQLPASTPGSDSRCAASPVSSGKNQDSATTNASSSNPAVVTEGVVLQPRDPVPPNNIPKNSEGSAAQVLKTRPIASKPPATQPAGGPPQPTTSSAGKTLLDFSLISLEDEELVKEWLSGEQGVQVPPLQTRLPYFPPFLCNLKTLSRLLLQKAALEKQAACLLPSDASRGEGAGVDLRAITELVHQKLGDDPAFLLLKARFLAAFTLPAVLATLSPPKVATTLSASRKQYDESDEEEWQSENEVSEEESSGSELTGAQSDGTVGEERSSRLRKRRRT</sequence>
<proteinExistence type="predicted"/>
<dbReference type="Pfam" id="PF00249">
    <property type="entry name" value="Myb_DNA-binding"/>
    <property type="match status" value="1"/>
</dbReference>
<dbReference type="Gene3D" id="1.10.10.60">
    <property type="entry name" value="Homeodomain-like"/>
    <property type="match status" value="3"/>
</dbReference>
<feature type="compositionally biased region" description="Acidic residues" evidence="7">
    <location>
        <begin position="1283"/>
        <end position="1301"/>
    </location>
</feature>
<feature type="compositionally biased region" description="Basic residues" evidence="7">
    <location>
        <begin position="492"/>
        <end position="502"/>
    </location>
</feature>
<feature type="region of interest" description="Disordered" evidence="7">
    <location>
        <begin position="492"/>
        <end position="525"/>
    </location>
</feature>
<keyword evidence="6" id="KW-0175">Coiled coil</keyword>
<evidence type="ECO:0000259" key="9">
    <source>
        <dbReference type="PROSITE" id="PS51294"/>
    </source>
</evidence>
<feature type="region of interest" description="Disordered" evidence="7">
    <location>
        <begin position="1097"/>
        <end position="1116"/>
    </location>
</feature>
<evidence type="ECO:0000256" key="3">
    <source>
        <dbReference type="ARBA" id="ARBA00023125"/>
    </source>
</evidence>
<keyword evidence="3" id="KW-0238">DNA-binding</keyword>
<dbReference type="SMART" id="SM00717">
    <property type="entry name" value="SANT"/>
    <property type="match status" value="4"/>
</dbReference>
<dbReference type="GO" id="GO:0001006">
    <property type="term" value="F:RNA polymerase III type 3 promoter sequence-specific DNA binding"/>
    <property type="evidence" value="ECO:0007669"/>
    <property type="project" value="TreeGrafter"/>
</dbReference>
<dbReference type="GO" id="GO:0000978">
    <property type="term" value="F:RNA polymerase II cis-regulatory region sequence-specific DNA binding"/>
    <property type="evidence" value="ECO:0007669"/>
    <property type="project" value="TreeGrafter"/>
</dbReference>
<dbReference type="FunFam" id="1.10.10.60:FF:000321">
    <property type="entry name" value="Small nuclear RNA-activating complex, polypeptide 4"/>
    <property type="match status" value="1"/>
</dbReference>
<dbReference type="PROSITE" id="PS50090">
    <property type="entry name" value="MYB_LIKE"/>
    <property type="match status" value="3"/>
</dbReference>
<accession>A0A8B9CZB9</accession>
<feature type="region of interest" description="Disordered" evidence="7">
    <location>
        <begin position="28"/>
        <end position="92"/>
    </location>
</feature>
<evidence type="ECO:0000256" key="1">
    <source>
        <dbReference type="ARBA" id="ARBA00022737"/>
    </source>
</evidence>
<dbReference type="InterPro" id="IPR017930">
    <property type="entry name" value="Myb_dom"/>
</dbReference>
<evidence type="ECO:0000313" key="11">
    <source>
        <dbReference type="Proteomes" id="UP000694426"/>
    </source>
</evidence>
<keyword evidence="2" id="KW-0805">Transcription regulation</keyword>
<dbReference type="Pfam" id="PF13921">
    <property type="entry name" value="Myb_DNA-bind_6"/>
    <property type="match status" value="1"/>
</dbReference>
<feature type="compositionally biased region" description="Low complexity" evidence="7">
    <location>
        <begin position="1078"/>
        <end position="1087"/>
    </location>
</feature>
<dbReference type="InterPro" id="IPR051575">
    <property type="entry name" value="Myb-like_DNA-bd"/>
</dbReference>
<feature type="compositionally biased region" description="Polar residues" evidence="7">
    <location>
        <begin position="873"/>
        <end position="894"/>
    </location>
</feature>
<dbReference type="Proteomes" id="UP000694426">
    <property type="component" value="Unplaced"/>
</dbReference>
<gene>
    <name evidence="10" type="primary">SNAPC4</name>
</gene>
<dbReference type="GO" id="GO:0016251">
    <property type="term" value="F:RNA polymerase II general transcription initiation factor activity"/>
    <property type="evidence" value="ECO:0007669"/>
    <property type="project" value="Ensembl"/>
</dbReference>
<evidence type="ECO:0000256" key="5">
    <source>
        <dbReference type="ARBA" id="ARBA00023242"/>
    </source>
</evidence>
<dbReference type="GO" id="GO:0042796">
    <property type="term" value="P:snRNA transcription by RNA polymerase III"/>
    <property type="evidence" value="ECO:0007669"/>
    <property type="project" value="Ensembl"/>
</dbReference>
<feature type="region of interest" description="Disordered" evidence="7">
    <location>
        <begin position="870"/>
        <end position="896"/>
    </location>
</feature>
<feature type="coiled-coil region" evidence="6">
    <location>
        <begin position="222"/>
        <end position="254"/>
    </location>
</feature>
<keyword evidence="1" id="KW-0677">Repeat</keyword>
<feature type="region of interest" description="Disordered" evidence="7">
    <location>
        <begin position="1126"/>
        <end position="1147"/>
    </location>
</feature>
<feature type="compositionally biased region" description="Acidic residues" evidence="7">
    <location>
        <begin position="70"/>
        <end position="90"/>
    </location>
</feature>
<keyword evidence="5" id="KW-0539">Nucleus</keyword>
<dbReference type="Ensembl" id="ENSABRT00000036712.1">
    <property type="protein sequence ID" value="ENSABRP00000026233.1"/>
    <property type="gene ID" value="ENSABRG00000021925.1"/>
</dbReference>
<dbReference type="GO" id="GO:0042795">
    <property type="term" value="P:snRNA transcription by RNA polymerase II"/>
    <property type="evidence" value="ECO:0007669"/>
    <property type="project" value="Ensembl"/>
</dbReference>
<dbReference type="GO" id="GO:0019185">
    <property type="term" value="C:snRNA-activating protein complex"/>
    <property type="evidence" value="ECO:0007669"/>
    <property type="project" value="Ensembl"/>
</dbReference>
<keyword evidence="4" id="KW-0804">Transcription</keyword>
<feature type="region of interest" description="Disordered" evidence="7">
    <location>
        <begin position="1050"/>
        <end position="1090"/>
    </location>
</feature>
<dbReference type="InterPro" id="IPR009057">
    <property type="entry name" value="Homeodomain-like_sf"/>
</dbReference>
<feature type="domain" description="HTH myb-type" evidence="9">
    <location>
        <begin position="402"/>
        <end position="481"/>
    </location>
</feature>
<feature type="compositionally biased region" description="Acidic residues" evidence="7">
    <location>
        <begin position="513"/>
        <end position="525"/>
    </location>
</feature>
<feature type="domain" description="Myb-like" evidence="8">
    <location>
        <begin position="295"/>
        <end position="347"/>
    </location>
</feature>
<evidence type="ECO:0000313" key="10">
    <source>
        <dbReference type="Ensembl" id="ENSABRP00000026233.1"/>
    </source>
</evidence>
<reference evidence="10" key="1">
    <citation type="submission" date="2025-08" db="UniProtKB">
        <authorList>
            <consortium name="Ensembl"/>
        </authorList>
    </citation>
    <scope>IDENTIFICATION</scope>
</reference>
<dbReference type="PANTHER" id="PTHR46621:SF1">
    <property type="entry name" value="SNRNA-ACTIVATING PROTEIN COMPLEX SUBUNIT 4"/>
    <property type="match status" value="1"/>
</dbReference>
<evidence type="ECO:0000256" key="2">
    <source>
        <dbReference type="ARBA" id="ARBA00023015"/>
    </source>
</evidence>
<evidence type="ECO:0000259" key="8">
    <source>
        <dbReference type="PROSITE" id="PS50090"/>
    </source>
</evidence>
<feature type="region of interest" description="Disordered" evidence="7">
    <location>
        <begin position="570"/>
        <end position="589"/>
    </location>
</feature>
<feature type="region of interest" description="Disordered" evidence="7">
    <location>
        <begin position="1276"/>
        <end position="1328"/>
    </location>
</feature>
<feature type="domain" description="Myb-like" evidence="8">
    <location>
        <begin position="402"/>
        <end position="477"/>
    </location>
</feature>
<dbReference type="InterPro" id="IPR001005">
    <property type="entry name" value="SANT/Myb"/>
</dbReference>
<dbReference type="PROSITE" id="PS51294">
    <property type="entry name" value="HTH_MYB"/>
    <property type="match status" value="2"/>
</dbReference>
<evidence type="ECO:0000256" key="4">
    <source>
        <dbReference type="ARBA" id="ARBA00023163"/>
    </source>
</evidence>
<dbReference type="CDD" id="cd00167">
    <property type="entry name" value="SANT"/>
    <property type="match status" value="3"/>
</dbReference>
<dbReference type="SUPFAM" id="SSF46689">
    <property type="entry name" value="Homeodomain-like"/>
    <property type="match status" value="2"/>
</dbReference>
<dbReference type="GO" id="GO:0000995">
    <property type="term" value="F:RNA polymerase III general transcription initiation factor activity"/>
    <property type="evidence" value="ECO:0007669"/>
    <property type="project" value="Ensembl"/>
</dbReference>
<keyword evidence="11" id="KW-1185">Reference proteome</keyword>
<reference evidence="10" key="2">
    <citation type="submission" date="2025-09" db="UniProtKB">
        <authorList>
            <consortium name="Ensembl"/>
        </authorList>
    </citation>
    <scope>IDENTIFICATION</scope>
</reference>
<protein>
    <submittedName>
        <fullName evidence="10">Small nuclear RNA activating complex polypeptide 4</fullName>
    </submittedName>
</protein>
<dbReference type="PANTHER" id="PTHR46621">
    <property type="entry name" value="SNRNA-ACTIVATING PROTEIN COMPLEX SUBUNIT 4"/>
    <property type="match status" value="1"/>
</dbReference>
<feature type="compositionally biased region" description="Polar residues" evidence="7">
    <location>
        <begin position="1050"/>
        <end position="1061"/>
    </location>
</feature>
<feature type="domain" description="HTH myb-type" evidence="9">
    <location>
        <begin position="295"/>
        <end position="351"/>
    </location>
</feature>
<evidence type="ECO:0000256" key="6">
    <source>
        <dbReference type="SAM" id="Coils"/>
    </source>
</evidence>
<name>A0A8B9CZB9_9AVES</name>
<evidence type="ECO:0000256" key="7">
    <source>
        <dbReference type="SAM" id="MobiDB-lite"/>
    </source>
</evidence>
<dbReference type="GeneTree" id="ENSGT00940000160404"/>
<feature type="domain" description="Myb-like" evidence="8">
    <location>
        <begin position="349"/>
        <end position="401"/>
    </location>
</feature>
<organism evidence="10 11">
    <name type="scientific">Anser brachyrhynchus</name>
    <name type="common">Pink-footed goose</name>
    <dbReference type="NCBI Taxonomy" id="132585"/>
    <lineage>
        <taxon>Eukaryota</taxon>
        <taxon>Metazoa</taxon>
        <taxon>Chordata</taxon>
        <taxon>Craniata</taxon>
        <taxon>Vertebrata</taxon>
        <taxon>Euteleostomi</taxon>
        <taxon>Archelosauria</taxon>
        <taxon>Archosauria</taxon>
        <taxon>Dinosauria</taxon>
        <taxon>Saurischia</taxon>
        <taxon>Theropoda</taxon>
        <taxon>Coelurosauria</taxon>
        <taxon>Aves</taxon>
        <taxon>Neognathae</taxon>
        <taxon>Galloanserae</taxon>
        <taxon>Anseriformes</taxon>
        <taxon>Anatidae</taxon>
        <taxon>Anserinae</taxon>
        <taxon>Anser</taxon>
    </lineage>
</organism>